<gene>
    <name evidence="2" type="ORF">ACFP1L_04690</name>
</gene>
<dbReference type="Pfam" id="PF13817">
    <property type="entry name" value="DDE_Tnp_IS66_C"/>
    <property type="match status" value="1"/>
</dbReference>
<dbReference type="EMBL" id="JBHSSE010000010">
    <property type="protein sequence ID" value="MFC6201198.1"/>
    <property type="molecule type" value="Genomic_DNA"/>
</dbReference>
<organism evidence="2 3">
    <name type="scientific">Lactiplantibacillus nangangensis</name>
    <dbReference type="NCBI Taxonomy" id="2559917"/>
    <lineage>
        <taxon>Bacteria</taxon>
        <taxon>Bacillati</taxon>
        <taxon>Bacillota</taxon>
        <taxon>Bacilli</taxon>
        <taxon>Lactobacillales</taxon>
        <taxon>Lactobacillaceae</taxon>
        <taxon>Lactiplantibacillus</taxon>
    </lineage>
</organism>
<reference evidence="3" key="1">
    <citation type="journal article" date="2019" name="Int. J. Syst. Evol. Microbiol.">
        <title>The Global Catalogue of Microorganisms (GCM) 10K type strain sequencing project: providing services to taxonomists for standard genome sequencing and annotation.</title>
        <authorList>
            <consortium name="The Broad Institute Genomics Platform"/>
            <consortium name="The Broad Institute Genome Sequencing Center for Infectious Disease"/>
            <person name="Wu L."/>
            <person name="Ma J."/>
        </authorList>
    </citation>
    <scope>NUCLEOTIDE SEQUENCE [LARGE SCALE GENOMIC DNA]</scope>
    <source>
        <strain evidence="3">CCM 8930</strain>
    </source>
</reference>
<keyword evidence="3" id="KW-1185">Reference proteome</keyword>
<feature type="domain" description="Transposase IS66 C-terminal" evidence="1">
    <location>
        <begin position="2"/>
        <end position="27"/>
    </location>
</feature>
<comment type="caution">
    <text evidence="2">The sequence shown here is derived from an EMBL/GenBank/DDBJ whole genome shotgun (WGS) entry which is preliminary data.</text>
</comment>
<dbReference type="RefSeq" id="WP_263390609.1">
    <property type="nucleotide sequence ID" value="NZ_BJDI01000018.1"/>
</dbReference>
<accession>A0ABW1SIU2</accession>
<dbReference type="Proteomes" id="UP001596171">
    <property type="component" value="Unassembled WGS sequence"/>
</dbReference>
<protein>
    <submittedName>
        <fullName evidence="2">Transposase domain-containing protein</fullName>
    </submittedName>
</protein>
<dbReference type="InterPro" id="IPR039552">
    <property type="entry name" value="IS66_C"/>
</dbReference>
<proteinExistence type="predicted"/>
<sequence>MTLIESAKANGIDPSAYLKCLLKNIPQLPTFCESGRSRSLFAMEL</sequence>
<evidence type="ECO:0000259" key="1">
    <source>
        <dbReference type="Pfam" id="PF13817"/>
    </source>
</evidence>
<evidence type="ECO:0000313" key="2">
    <source>
        <dbReference type="EMBL" id="MFC6201198.1"/>
    </source>
</evidence>
<evidence type="ECO:0000313" key="3">
    <source>
        <dbReference type="Proteomes" id="UP001596171"/>
    </source>
</evidence>
<name>A0ABW1SIU2_9LACO</name>